<reference evidence="2" key="1">
    <citation type="submission" date="2017-11" db="EMBL/GenBank/DDBJ databases">
        <authorList>
            <person name="Kuznetsova I."/>
            <person name="Sazanova A."/>
            <person name="Chirak E."/>
            <person name="Safronova V."/>
            <person name="Willems A."/>
        </authorList>
    </citation>
    <scope>NUCLEOTIDE SEQUENCE [LARGE SCALE GENOMIC DNA]</scope>
    <source>
        <strain evidence="2">PEPV15</strain>
    </source>
</reference>
<comment type="caution">
    <text evidence="1">The sequence shown here is derived from an EMBL/GenBank/DDBJ whole genome shotgun (WGS) entry which is preliminary data.</text>
</comment>
<accession>A0A2P7ANF5</accession>
<dbReference type="EMBL" id="PGGN01000004">
    <property type="protein sequence ID" value="PSH55740.1"/>
    <property type="molecule type" value="Genomic_DNA"/>
</dbReference>
<protein>
    <submittedName>
        <fullName evidence="1">DUF4169 domain-containing protein</fullName>
    </submittedName>
</protein>
<evidence type="ECO:0000313" key="1">
    <source>
        <dbReference type="EMBL" id="PSH55740.1"/>
    </source>
</evidence>
<proteinExistence type="predicted"/>
<dbReference type="OrthoDB" id="7173889at2"/>
<organism evidence="1 2">
    <name type="scientific">Phyllobacterium endophyticum</name>
    <dbReference type="NCBI Taxonomy" id="1149773"/>
    <lineage>
        <taxon>Bacteria</taxon>
        <taxon>Pseudomonadati</taxon>
        <taxon>Pseudomonadota</taxon>
        <taxon>Alphaproteobacteria</taxon>
        <taxon>Hyphomicrobiales</taxon>
        <taxon>Phyllobacteriaceae</taxon>
        <taxon>Phyllobacterium</taxon>
    </lineage>
</organism>
<keyword evidence="2" id="KW-1185">Reference proteome</keyword>
<dbReference type="Pfam" id="PF13770">
    <property type="entry name" value="DUF4169"/>
    <property type="match status" value="1"/>
</dbReference>
<name>A0A2P7ANF5_9HYPH</name>
<dbReference type="AlphaFoldDB" id="A0A2P7ANF5"/>
<dbReference type="InterPro" id="IPR025227">
    <property type="entry name" value="DUF4169"/>
</dbReference>
<evidence type="ECO:0000313" key="2">
    <source>
        <dbReference type="Proteomes" id="UP000241158"/>
    </source>
</evidence>
<sequence length="70" mass="7949">MAELVNLRLVRKRKAKEAAEKTAAENRILSGRTKAEKQFDRQAKRKTARFLDDHRLGTRNAATEDEPGGK</sequence>
<gene>
    <name evidence="1" type="ORF">CU100_18865</name>
</gene>
<dbReference type="RefSeq" id="WP_106718150.1">
    <property type="nucleotide sequence ID" value="NZ_JACHXT010000001.1"/>
</dbReference>
<dbReference type="Proteomes" id="UP000241158">
    <property type="component" value="Unassembled WGS sequence"/>
</dbReference>